<keyword evidence="1" id="KW-1133">Transmembrane helix</keyword>
<feature type="transmembrane region" description="Helical" evidence="1">
    <location>
        <begin position="399"/>
        <end position="421"/>
    </location>
</feature>
<feature type="transmembrane region" description="Helical" evidence="1">
    <location>
        <begin position="135"/>
        <end position="159"/>
    </location>
</feature>
<dbReference type="KEGG" id="serw:FY030_10820"/>
<dbReference type="Proteomes" id="UP000326546">
    <property type="component" value="Chromosome"/>
</dbReference>
<dbReference type="OrthoDB" id="4872204at2"/>
<feature type="transmembrane region" description="Helical" evidence="1">
    <location>
        <begin position="93"/>
        <end position="112"/>
    </location>
</feature>
<feature type="transmembrane region" description="Helical" evidence="1">
    <location>
        <begin position="355"/>
        <end position="379"/>
    </location>
</feature>
<accession>A0A5J6V7L9</accession>
<dbReference type="RefSeq" id="WP_158061514.1">
    <property type="nucleotide sequence ID" value="NZ_CP044427.1"/>
</dbReference>
<dbReference type="Pfam" id="PF19877">
    <property type="entry name" value="DUF6350"/>
    <property type="match status" value="1"/>
</dbReference>
<evidence type="ECO:0000313" key="2">
    <source>
        <dbReference type="EMBL" id="QFG69131.1"/>
    </source>
</evidence>
<evidence type="ECO:0000313" key="3">
    <source>
        <dbReference type="Proteomes" id="UP000326546"/>
    </source>
</evidence>
<gene>
    <name evidence="2" type="ORF">FY030_10820</name>
</gene>
<protein>
    <submittedName>
        <fullName evidence="2">Uncharacterized protein</fullName>
    </submittedName>
</protein>
<feature type="transmembrane region" description="Helical" evidence="1">
    <location>
        <begin position="323"/>
        <end position="343"/>
    </location>
</feature>
<feature type="transmembrane region" description="Helical" evidence="1">
    <location>
        <begin position="171"/>
        <end position="191"/>
    </location>
</feature>
<name>A0A5J6V7L9_9MICO</name>
<dbReference type="EMBL" id="CP044427">
    <property type="protein sequence ID" value="QFG69131.1"/>
    <property type="molecule type" value="Genomic_DNA"/>
</dbReference>
<keyword evidence="3" id="KW-1185">Reference proteome</keyword>
<dbReference type="InterPro" id="IPR045931">
    <property type="entry name" value="DUF6350"/>
</dbReference>
<feature type="transmembrane region" description="Helical" evidence="1">
    <location>
        <begin position="257"/>
        <end position="283"/>
    </location>
</feature>
<sequence>MTVLERPETTPTPGPGPQRAPVLTVRRVGEILGAAVAGAVCVVLSLLVIAVPTLLAWVTDERSTATLGQSAAVSVDLWALAHRAQIITPAAEVVFAPLLLTALPLLLCWYAARQVILSRPGLAHRVPHIGGWRSAWHALGATDATVFVLSYLFASLALAHTASFGIAPVRLHSLVPGAVLIPLAAVVLVWWRDHRREEHPAVDAGMDWVRGRTPVLIRRAVPPAVEVLVALAAVCFLLVLGLLLLRGERILTLYGSLDAGLAGTAVLTLAQLAALPNLMVWALGWLSGAGLTVGTVHVGWSHSTAGDLPLIPVLGALPEPGSLPPGMGAMVLVPVMAGAWIGYRAVEVTSRLSSWWTKAQVALAACAVVGLATLVLGWLASGGLTPGRLGRIGVEPGLLAGLLTLEVAAGALVVVSLLHLVRARRLSRPAS</sequence>
<keyword evidence="1" id="KW-0812">Transmembrane</keyword>
<feature type="transmembrane region" description="Helical" evidence="1">
    <location>
        <begin position="31"/>
        <end position="58"/>
    </location>
</feature>
<feature type="transmembrane region" description="Helical" evidence="1">
    <location>
        <begin position="224"/>
        <end position="245"/>
    </location>
</feature>
<proteinExistence type="predicted"/>
<evidence type="ECO:0000256" key="1">
    <source>
        <dbReference type="SAM" id="Phobius"/>
    </source>
</evidence>
<reference evidence="2 3" key="1">
    <citation type="submission" date="2019-09" db="EMBL/GenBank/DDBJ databases">
        <title>Serinicoccus pratensis sp. nov., isolated from meadow soil.</title>
        <authorList>
            <person name="Zhang W."/>
        </authorList>
    </citation>
    <scope>NUCLEOTIDE SEQUENCE [LARGE SCALE GENOMIC DNA]</scope>
    <source>
        <strain evidence="2 3">W204</strain>
    </source>
</reference>
<dbReference type="AlphaFoldDB" id="A0A5J6V7L9"/>
<keyword evidence="1" id="KW-0472">Membrane</keyword>
<organism evidence="2 3">
    <name type="scientific">Ornithinimicrobium pratense</name>
    <dbReference type="NCBI Taxonomy" id="2593973"/>
    <lineage>
        <taxon>Bacteria</taxon>
        <taxon>Bacillati</taxon>
        <taxon>Actinomycetota</taxon>
        <taxon>Actinomycetes</taxon>
        <taxon>Micrococcales</taxon>
        <taxon>Ornithinimicrobiaceae</taxon>
        <taxon>Ornithinimicrobium</taxon>
    </lineage>
</organism>